<sequence length="132" mass="15372">MATPQHRISQVTRRKIADSIALSPFPWCGNLDEPDFSARIYDLRSMRSTDPRYTNAYDDIHQHQVRNYDWGDGWIFTDPRFNLLHVGDAEFLKMLAEMIHPIVRPDEAEVAEVLASLNEMLRVDGYELHPMD</sequence>
<dbReference type="RefSeq" id="WP_133350744.1">
    <property type="nucleotide sequence ID" value="NZ_SMZQ01000009.1"/>
</dbReference>
<evidence type="ECO:0000313" key="3">
    <source>
        <dbReference type="Proteomes" id="UP000294621"/>
    </source>
</evidence>
<dbReference type="EMBL" id="SMZQ01000009">
    <property type="protein sequence ID" value="TDL34032.1"/>
    <property type="molecule type" value="Genomic_DNA"/>
</dbReference>
<dbReference type="Pfam" id="PF18860">
    <property type="entry name" value="AbiJ_NTD3"/>
    <property type="match status" value="1"/>
</dbReference>
<dbReference type="AlphaFoldDB" id="A0A4R5XSS2"/>
<evidence type="ECO:0000259" key="1">
    <source>
        <dbReference type="Pfam" id="PF18860"/>
    </source>
</evidence>
<protein>
    <recommendedName>
        <fullName evidence="1">AbiJ-NTD3 domain-containing protein</fullName>
    </recommendedName>
</protein>
<gene>
    <name evidence="2" type="ORF">E2R57_16110</name>
</gene>
<accession>A0A4R5XSS2</accession>
<comment type="caution">
    <text evidence="2">The sequence shown here is derived from an EMBL/GenBank/DDBJ whole genome shotgun (WGS) entry which is preliminary data.</text>
</comment>
<reference evidence="2 3" key="1">
    <citation type="submission" date="2019-03" db="EMBL/GenBank/DDBJ databases">
        <title>Genome Sequencing and Assembly of Various Microbes Isolated from Partially Reclaimed Soil and Acid Mine Drainage (AMD) Site.</title>
        <authorList>
            <person name="Steinbock B."/>
            <person name="Bechtold R."/>
            <person name="Sevigny J.L."/>
            <person name="Thomas D."/>
            <person name="Cuthill L.R."/>
            <person name="Aveiro Johannsen E.J."/>
            <person name="Thomas K."/>
            <person name="Ghosh A."/>
        </authorList>
    </citation>
    <scope>NUCLEOTIDE SEQUENCE [LARGE SCALE GENOMIC DNA]</scope>
    <source>
        <strain evidence="2 3">S-A1</strain>
    </source>
</reference>
<name>A0A4R5XSS2_9MICC</name>
<evidence type="ECO:0000313" key="2">
    <source>
        <dbReference type="EMBL" id="TDL34032.1"/>
    </source>
</evidence>
<feature type="domain" description="AbiJ-NTD3" evidence="1">
    <location>
        <begin position="7"/>
        <end position="129"/>
    </location>
</feature>
<dbReference type="InterPro" id="IPR041427">
    <property type="entry name" value="AbiJ-NTD3"/>
</dbReference>
<organism evidence="2 3">
    <name type="scientific">Arthrobacter nitrophenolicus</name>
    <dbReference type="NCBI Taxonomy" id="683150"/>
    <lineage>
        <taxon>Bacteria</taxon>
        <taxon>Bacillati</taxon>
        <taxon>Actinomycetota</taxon>
        <taxon>Actinomycetes</taxon>
        <taxon>Micrococcales</taxon>
        <taxon>Micrococcaceae</taxon>
        <taxon>Arthrobacter</taxon>
    </lineage>
</organism>
<dbReference type="Proteomes" id="UP000294621">
    <property type="component" value="Unassembled WGS sequence"/>
</dbReference>
<proteinExistence type="predicted"/>
<dbReference type="OrthoDB" id="7061676at2"/>